<keyword evidence="3 5" id="KW-1133">Transmembrane helix</keyword>
<evidence type="ECO:0000313" key="7">
    <source>
        <dbReference type="Proteomes" id="UP001336250"/>
    </source>
</evidence>
<evidence type="ECO:0000256" key="3">
    <source>
        <dbReference type="ARBA" id="ARBA00022989"/>
    </source>
</evidence>
<proteinExistence type="predicted"/>
<dbReference type="EMBL" id="JAZIBG010000028">
    <property type="protein sequence ID" value="MEF7615110.1"/>
    <property type="molecule type" value="Genomic_DNA"/>
</dbReference>
<keyword evidence="7" id="KW-1185">Reference proteome</keyword>
<reference evidence="6 7" key="1">
    <citation type="submission" date="2024-02" db="EMBL/GenBank/DDBJ databases">
        <title>Genome sequence of Aquincola sp. MAHUQ-54.</title>
        <authorList>
            <person name="Huq M.A."/>
        </authorList>
    </citation>
    <scope>NUCLEOTIDE SEQUENCE [LARGE SCALE GENOMIC DNA]</scope>
    <source>
        <strain evidence="6 7">MAHUQ-54</strain>
    </source>
</reference>
<dbReference type="InterPro" id="IPR023826">
    <property type="entry name" value="Rhom-like_SP_proteobac"/>
</dbReference>
<dbReference type="RefSeq" id="WP_332290223.1">
    <property type="nucleotide sequence ID" value="NZ_JAZIBG010000028.1"/>
</dbReference>
<dbReference type="Gene3D" id="1.20.1540.10">
    <property type="entry name" value="Rhomboid-like"/>
    <property type="match status" value="1"/>
</dbReference>
<keyword evidence="2 5" id="KW-0812">Transmembrane</keyword>
<comment type="subcellular location">
    <subcellularLocation>
        <location evidence="1">Membrane</location>
        <topology evidence="1">Multi-pass membrane protein</topology>
    </subcellularLocation>
</comment>
<evidence type="ECO:0000256" key="2">
    <source>
        <dbReference type="ARBA" id="ARBA00022692"/>
    </source>
</evidence>
<dbReference type="AlphaFoldDB" id="A0AAW9QJ75"/>
<dbReference type="GO" id="GO:0016787">
    <property type="term" value="F:hydrolase activity"/>
    <property type="evidence" value="ECO:0007669"/>
    <property type="project" value="UniProtKB-KW"/>
</dbReference>
<feature type="transmembrane region" description="Helical" evidence="5">
    <location>
        <begin position="63"/>
        <end position="83"/>
    </location>
</feature>
<accession>A0AAW9QJ75</accession>
<feature type="transmembrane region" description="Helical" evidence="5">
    <location>
        <begin position="141"/>
        <end position="157"/>
    </location>
</feature>
<dbReference type="NCBIfam" id="TIGR03902">
    <property type="entry name" value="rhom_GG_sort"/>
    <property type="match status" value="1"/>
</dbReference>
<name>A0AAW9QJ75_9BURK</name>
<gene>
    <name evidence="6" type="primary">rrtA</name>
    <name evidence="6" type="ORF">V4F39_14410</name>
</gene>
<feature type="transmembrane region" description="Helical" evidence="5">
    <location>
        <begin position="113"/>
        <end position="134"/>
    </location>
</feature>
<dbReference type="InterPro" id="IPR035952">
    <property type="entry name" value="Rhomboid-like_sf"/>
</dbReference>
<evidence type="ECO:0000313" key="6">
    <source>
        <dbReference type="EMBL" id="MEF7615110.1"/>
    </source>
</evidence>
<organism evidence="6 7">
    <name type="scientific">Aquincola agrisoli</name>
    <dbReference type="NCBI Taxonomy" id="3119538"/>
    <lineage>
        <taxon>Bacteria</taxon>
        <taxon>Pseudomonadati</taxon>
        <taxon>Pseudomonadota</taxon>
        <taxon>Betaproteobacteria</taxon>
        <taxon>Burkholderiales</taxon>
        <taxon>Sphaerotilaceae</taxon>
        <taxon>Aquincola</taxon>
    </lineage>
</organism>
<dbReference type="SUPFAM" id="SSF144091">
    <property type="entry name" value="Rhomboid-like"/>
    <property type="match status" value="1"/>
</dbReference>
<evidence type="ECO:0000256" key="5">
    <source>
        <dbReference type="SAM" id="Phobius"/>
    </source>
</evidence>
<dbReference type="EC" id="3.4.21.-" evidence="6"/>
<evidence type="ECO:0000256" key="4">
    <source>
        <dbReference type="ARBA" id="ARBA00023136"/>
    </source>
</evidence>
<feature type="transmembrane region" description="Helical" evidence="5">
    <location>
        <begin position="177"/>
        <end position="200"/>
    </location>
</feature>
<dbReference type="GO" id="GO:0016020">
    <property type="term" value="C:membrane"/>
    <property type="evidence" value="ECO:0007669"/>
    <property type="project" value="UniProtKB-SubCell"/>
</dbReference>
<sequence length="214" mass="22165">MAPPPRRGSWAARPGAAWVLLCAALALGALAGALLPAPVLDWRPALAATEPWRAWTAAFVHLSPRHLVANLLGCAAVAAFGWMGGVPPRAALAWLLAWPLGHALLALQPALAFYGGLSGVLHGGAAIAALCVAAGPTRRERIVGALVFAGLLAKLVNEKPWLGPVRQVPGWDIPIAPIAHATGAAAAVACLAAVAAVQALHRRRRHHPREAFHD</sequence>
<protein>
    <submittedName>
        <fullName evidence="6">Rhombosortase</fullName>
        <ecNumber evidence="6">3.4.21.-</ecNumber>
    </submittedName>
</protein>
<evidence type="ECO:0000256" key="1">
    <source>
        <dbReference type="ARBA" id="ARBA00004141"/>
    </source>
</evidence>
<comment type="caution">
    <text evidence="6">The sequence shown here is derived from an EMBL/GenBank/DDBJ whole genome shotgun (WGS) entry which is preliminary data.</text>
</comment>
<keyword evidence="6" id="KW-0378">Hydrolase</keyword>
<keyword evidence="4 5" id="KW-0472">Membrane</keyword>
<dbReference type="Proteomes" id="UP001336250">
    <property type="component" value="Unassembled WGS sequence"/>
</dbReference>